<dbReference type="Pfam" id="PF13613">
    <property type="entry name" value="HTH_Tnp_4"/>
    <property type="match status" value="1"/>
</dbReference>
<dbReference type="Gene3D" id="1.10.10.60">
    <property type="entry name" value="Homeodomain-like"/>
    <property type="match status" value="1"/>
</dbReference>
<keyword evidence="4 5" id="KW-0539">Nucleus</keyword>
<dbReference type="InterPro" id="IPR009057">
    <property type="entry name" value="Homeodomain-like_sf"/>
</dbReference>
<dbReference type="AlphaFoldDB" id="A0A8S9X717"/>
<dbReference type="GO" id="GO:0009887">
    <property type="term" value="P:animal organ morphogenesis"/>
    <property type="evidence" value="ECO:0007669"/>
    <property type="project" value="UniProtKB-ARBA"/>
</dbReference>
<evidence type="ECO:0000256" key="1">
    <source>
        <dbReference type="ARBA" id="ARBA00004123"/>
    </source>
</evidence>
<dbReference type="GO" id="GO:0048646">
    <property type="term" value="P:anatomical structure formation involved in morphogenesis"/>
    <property type="evidence" value="ECO:0007669"/>
    <property type="project" value="UniProtKB-ARBA"/>
</dbReference>
<dbReference type="PANTHER" id="PTHR11850">
    <property type="entry name" value="HOMEOBOX PROTEIN TRANSCRIPTION FACTORS"/>
    <property type="match status" value="1"/>
</dbReference>
<proteinExistence type="predicted"/>
<dbReference type="GO" id="GO:0000987">
    <property type="term" value="F:cis-regulatory region sequence-specific DNA binding"/>
    <property type="evidence" value="ECO:0007669"/>
    <property type="project" value="UniProtKB-ARBA"/>
</dbReference>
<dbReference type="Pfam" id="PF05920">
    <property type="entry name" value="Homeobox_KN"/>
    <property type="match status" value="1"/>
</dbReference>
<dbReference type="SUPFAM" id="SSF46689">
    <property type="entry name" value="Homeodomain-like"/>
    <property type="match status" value="1"/>
</dbReference>
<sequence length="703" mass="77052">MSESDKTCKVKGCSGEALHVLPRNVDKRRIWTDALNLEDVIYAPKTPVMCTEHFQMLDSIDVSSIIVSSSKGSSTTSGCSYGEDDKMNVTTGSFKSVGNISALSNTSGISSYDESDFPPDVNVTKGKVPFSAMKRKSSLSSKATTYLKAWLSQHIHHPYPTDKEKIEISAETGLTTKQVANWFINARRRIIKPMLDSPDGIPVSSPSLADVNAPVGLTLQEIGFIPRKKPILKTKTKKKVDTTQCIDSSEIPSSTSSCPSIFDVDAPEPVLQGVPSAKKPRKILPPKAQKKKEVNVLAAATTFIDLTETPNTTDVSSSVPDSSSSLINGVVSKEIPVQKSLKKEPAKRGVIRKPKSNGKKILKVVIPGPNAGRVKFKKRFKTVTSTVSDTQLQSEATTAKHTIPANNKSAKFVSRPKPVSAPAAVEVRPVHPPLPYQNGITLGMSPGGGIPGEDLLDSLYEELYINSDTKSEDDDSVEVVGGPASTSRTCETQTCYDLQHRETQTSMDVETPSGVRIAALSYHMYQNRPDWVKYHTGLANYDQFKLVLDSLGPGVYYLADRYGTPDKPLCVEDQLLMTLMKLRRAEPDLGIGMVFGTPKKTVEDIVKTWTNIMYRRWSVPDVWPTQDLTARKVCRSVEGPNGTQSPQVNGEKPSDIAALERVRKLYKILNVNLTLHKPFSDNVLFVCCTLHDFRGGIITTRKP</sequence>
<dbReference type="Proteomes" id="UP000466442">
    <property type="component" value="Unassembled WGS sequence"/>
</dbReference>
<feature type="domain" description="Homeobox" evidence="6">
    <location>
        <begin position="130"/>
        <end position="193"/>
    </location>
</feature>
<organism evidence="7 8">
    <name type="scientific">Apolygus lucorum</name>
    <name type="common">Small green plant bug</name>
    <name type="synonym">Lygocoris lucorum</name>
    <dbReference type="NCBI Taxonomy" id="248454"/>
    <lineage>
        <taxon>Eukaryota</taxon>
        <taxon>Metazoa</taxon>
        <taxon>Ecdysozoa</taxon>
        <taxon>Arthropoda</taxon>
        <taxon>Hexapoda</taxon>
        <taxon>Insecta</taxon>
        <taxon>Pterygota</taxon>
        <taxon>Neoptera</taxon>
        <taxon>Paraneoptera</taxon>
        <taxon>Hemiptera</taxon>
        <taxon>Heteroptera</taxon>
        <taxon>Panheteroptera</taxon>
        <taxon>Cimicomorpha</taxon>
        <taxon>Miridae</taxon>
        <taxon>Mirini</taxon>
        <taxon>Apolygus</taxon>
    </lineage>
</organism>
<dbReference type="GO" id="GO:0001654">
    <property type="term" value="P:eye development"/>
    <property type="evidence" value="ECO:0007669"/>
    <property type="project" value="UniProtKB-ARBA"/>
</dbReference>
<comment type="subcellular location">
    <subcellularLocation>
        <location evidence="1 5">Nucleus</location>
    </subcellularLocation>
</comment>
<dbReference type="InterPro" id="IPR027805">
    <property type="entry name" value="Transposase_HTH_dom"/>
</dbReference>
<dbReference type="InterPro" id="IPR050224">
    <property type="entry name" value="TALE_homeobox"/>
</dbReference>
<dbReference type="PROSITE" id="PS50071">
    <property type="entry name" value="HOMEOBOX_2"/>
    <property type="match status" value="1"/>
</dbReference>
<dbReference type="CDD" id="cd00086">
    <property type="entry name" value="homeodomain"/>
    <property type="match status" value="1"/>
</dbReference>
<dbReference type="OrthoDB" id="6598185at2759"/>
<evidence type="ECO:0000256" key="2">
    <source>
        <dbReference type="ARBA" id="ARBA00023125"/>
    </source>
</evidence>
<protein>
    <recommendedName>
        <fullName evidence="6">Homeobox domain-containing protein</fullName>
    </recommendedName>
</protein>
<evidence type="ECO:0000256" key="4">
    <source>
        <dbReference type="ARBA" id="ARBA00023242"/>
    </source>
</evidence>
<evidence type="ECO:0000259" key="6">
    <source>
        <dbReference type="PROSITE" id="PS50071"/>
    </source>
</evidence>
<dbReference type="GO" id="GO:0006355">
    <property type="term" value="P:regulation of DNA-templated transcription"/>
    <property type="evidence" value="ECO:0007669"/>
    <property type="project" value="InterPro"/>
</dbReference>
<keyword evidence="3 5" id="KW-0371">Homeobox</keyword>
<feature type="DNA-binding region" description="Homeobox" evidence="5">
    <location>
        <begin position="132"/>
        <end position="194"/>
    </location>
</feature>
<accession>A0A8S9X717</accession>
<dbReference type="GO" id="GO:0005634">
    <property type="term" value="C:nucleus"/>
    <property type="evidence" value="ECO:0007669"/>
    <property type="project" value="UniProtKB-SubCell"/>
</dbReference>
<evidence type="ECO:0000256" key="5">
    <source>
        <dbReference type="PROSITE-ProRule" id="PRU00108"/>
    </source>
</evidence>
<name>A0A8S9X717_APOLU</name>
<evidence type="ECO:0000256" key="3">
    <source>
        <dbReference type="ARBA" id="ARBA00023155"/>
    </source>
</evidence>
<evidence type="ECO:0000313" key="7">
    <source>
        <dbReference type="EMBL" id="KAF6204158.1"/>
    </source>
</evidence>
<keyword evidence="8" id="KW-1185">Reference proteome</keyword>
<dbReference type="EMBL" id="WIXP02000010">
    <property type="protein sequence ID" value="KAF6204158.1"/>
    <property type="molecule type" value="Genomic_DNA"/>
</dbReference>
<reference evidence="7" key="1">
    <citation type="journal article" date="2021" name="Mol. Ecol. Resour.">
        <title>Apolygus lucorum genome provides insights into omnivorousness and mesophyll feeding.</title>
        <authorList>
            <person name="Liu Y."/>
            <person name="Liu H."/>
            <person name="Wang H."/>
            <person name="Huang T."/>
            <person name="Liu B."/>
            <person name="Yang B."/>
            <person name="Yin L."/>
            <person name="Li B."/>
            <person name="Zhang Y."/>
            <person name="Zhang S."/>
            <person name="Jiang F."/>
            <person name="Zhang X."/>
            <person name="Ren Y."/>
            <person name="Wang B."/>
            <person name="Wang S."/>
            <person name="Lu Y."/>
            <person name="Wu K."/>
            <person name="Fan W."/>
            <person name="Wang G."/>
        </authorList>
    </citation>
    <scope>NUCLEOTIDE SEQUENCE</scope>
    <source>
        <strain evidence="7">12Hb</strain>
    </source>
</reference>
<keyword evidence="2 5" id="KW-0238">DNA-binding</keyword>
<gene>
    <name evidence="7" type="ORF">GE061_002498</name>
</gene>
<comment type="caution">
    <text evidence="7">The sequence shown here is derived from an EMBL/GenBank/DDBJ whole genome shotgun (WGS) entry which is preliminary data.</text>
</comment>
<dbReference type="InterPro" id="IPR001356">
    <property type="entry name" value="HD"/>
</dbReference>
<dbReference type="SMART" id="SM00389">
    <property type="entry name" value="HOX"/>
    <property type="match status" value="1"/>
</dbReference>
<evidence type="ECO:0000313" key="8">
    <source>
        <dbReference type="Proteomes" id="UP000466442"/>
    </source>
</evidence>
<dbReference type="InterPro" id="IPR008422">
    <property type="entry name" value="KN_HD"/>
</dbReference>